<keyword evidence="9" id="KW-0472">Membrane</keyword>
<evidence type="ECO:0000256" key="3">
    <source>
        <dbReference type="ARBA" id="ARBA00022448"/>
    </source>
</evidence>
<feature type="chain" id="PRO_5042586359" evidence="11">
    <location>
        <begin position="20"/>
        <end position="370"/>
    </location>
</feature>
<evidence type="ECO:0000256" key="11">
    <source>
        <dbReference type="SAM" id="SignalP"/>
    </source>
</evidence>
<reference evidence="13 14" key="1">
    <citation type="submission" date="2019-10" db="EMBL/GenBank/DDBJ databases">
        <title>Genome diversity of Sutterella seckii.</title>
        <authorList>
            <person name="Chaplin A.V."/>
            <person name="Sokolova S.R."/>
            <person name="Mosin K.A."/>
            <person name="Ivanova E.L."/>
            <person name="Kochetkova T.O."/>
            <person name="Goltsov A.Y."/>
            <person name="Trofimov D.Y."/>
            <person name="Efimov B.A."/>
        </authorList>
    </citation>
    <scope>NUCLEOTIDE SEQUENCE [LARGE SCALE GENOMIC DNA]</scope>
    <source>
        <strain evidence="13 14">ASD3426</strain>
    </source>
</reference>
<dbReference type="Gene3D" id="2.40.160.10">
    <property type="entry name" value="Porin"/>
    <property type="match status" value="1"/>
</dbReference>
<organism evidence="13 14">
    <name type="scientific">Sutterella seckii</name>
    <dbReference type="NCBI Taxonomy" id="1944635"/>
    <lineage>
        <taxon>Bacteria</taxon>
        <taxon>Pseudomonadati</taxon>
        <taxon>Pseudomonadota</taxon>
        <taxon>Betaproteobacteria</taxon>
        <taxon>Burkholderiales</taxon>
        <taxon>Sutterellaceae</taxon>
        <taxon>Sutterella</taxon>
    </lineage>
</organism>
<evidence type="ECO:0000256" key="8">
    <source>
        <dbReference type="ARBA" id="ARBA00023114"/>
    </source>
</evidence>
<dbReference type="InterPro" id="IPR050298">
    <property type="entry name" value="Gram-neg_bact_OMP"/>
</dbReference>
<keyword evidence="4" id="KW-1134">Transmembrane beta strand</keyword>
<keyword evidence="3" id="KW-0813">Transport</keyword>
<dbReference type="SUPFAM" id="SSF56935">
    <property type="entry name" value="Porins"/>
    <property type="match status" value="1"/>
</dbReference>
<dbReference type="GO" id="GO:0015288">
    <property type="term" value="F:porin activity"/>
    <property type="evidence" value="ECO:0007669"/>
    <property type="project" value="UniProtKB-KW"/>
</dbReference>
<dbReference type="InterPro" id="IPR023614">
    <property type="entry name" value="Porin_dom_sf"/>
</dbReference>
<dbReference type="EMBL" id="WEHW01000045">
    <property type="protein sequence ID" value="KAB7650234.1"/>
    <property type="molecule type" value="Genomic_DNA"/>
</dbReference>
<dbReference type="RefSeq" id="WP_139687706.1">
    <property type="nucleotide sequence ID" value="NZ_WEHW01000045.1"/>
</dbReference>
<comment type="caution">
    <text evidence="13">The sequence shown here is derived from an EMBL/GenBank/DDBJ whole genome shotgun (WGS) entry which is preliminary data.</text>
</comment>
<comment type="subcellular location">
    <subcellularLocation>
        <location evidence="1">Cell outer membrane</location>
        <topology evidence="1">Multi-pass membrane protein</topology>
    </subcellularLocation>
</comment>
<dbReference type="PANTHER" id="PTHR34501:SF9">
    <property type="entry name" value="MAJOR OUTER MEMBRANE PROTEIN P.IA"/>
    <property type="match status" value="1"/>
</dbReference>
<evidence type="ECO:0000256" key="10">
    <source>
        <dbReference type="ARBA" id="ARBA00023237"/>
    </source>
</evidence>
<dbReference type="GO" id="GO:0034220">
    <property type="term" value="P:monoatomic ion transmembrane transport"/>
    <property type="evidence" value="ECO:0007669"/>
    <property type="project" value="InterPro"/>
</dbReference>
<dbReference type="PANTHER" id="PTHR34501">
    <property type="entry name" value="PROTEIN YDDL-RELATED"/>
    <property type="match status" value="1"/>
</dbReference>
<evidence type="ECO:0000313" key="13">
    <source>
        <dbReference type="EMBL" id="KAB7650234.1"/>
    </source>
</evidence>
<name>A0AAI9SC34_9BURK</name>
<dbReference type="InterPro" id="IPR033900">
    <property type="entry name" value="Gram_neg_porin_domain"/>
</dbReference>
<dbReference type="PRINTS" id="PR00182">
    <property type="entry name" value="ECOLNEIPORIN"/>
</dbReference>
<evidence type="ECO:0000256" key="4">
    <source>
        <dbReference type="ARBA" id="ARBA00022452"/>
    </source>
</evidence>
<evidence type="ECO:0000256" key="7">
    <source>
        <dbReference type="ARBA" id="ARBA00023065"/>
    </source>
</evidence>
<dbReference type="GO" id="GO:0046930">
    <property type="term" value="C:pore complex"/>
    <property type="evidence" value="ECO:0007669"/>
    <property type="project" value="UniProtKB-KW"/>
</dbReference>
<evidence type="ECO:0000256" key="9">
    <source>
        <dbReference type="ARBA" id="ARBA00023136"/>
    </source>
</evidence>
<keyword evidence="8" id="KW-0626">Porin</keyword>
<keyword evidence="6 11" id="KW-0732">Signal</keyword>
<evidence type="ECO:0000259" key="12">
    <source>
        <dbReference type="Pfam" id="PF13609"/>
    </source>
</evidence>
<proteinExistence type="predicted"/>
<dbReference type="Pfam" id="PF13609">
    <property type="entry name" value="Porin_4"/>
    <property type="match status" value="1"/>
</dbReference>
<accession>A0AAI9SC34</accession>
<evidence type="ECO:0000256" key="5">
    <source>
        <dbReference type="ARBA" id="ARBA00022692"/>
    </source>
</evidence>
<feature type="domain" description="Porin" evidence="12">
    <location>
        <begin position="6"/>
        <end position="343"/>
    </location>
</feature>
<dbReference type="PRINTS" id="PR00184">
    <property type="entry name" value="NEISSPPORIN"/>
</dbReference>
<sequence length="370" mass="39667">MKKLSLALLAASAALSAQASDVTLYGVLDTALTWQYRENVAGTDSSTVQMISGQYIGSRFGIKGEETLENGLKVGFVLENGYGTDTGTLGQGGRLFGRDARLYLDGDFGYLSFGRMGSMVGGNGPYARFGHVVSPFSCGWGNIGGHLQVVSLGYEFIDNAVAYTTPAFAGVDATVQYSFGTDSKNYAEGATEGKSSVERLLSGAVRYRNDNLMVAFGIETINQAQPQADKNGLDDSISYNLGANYNAGWAKFFFYTQIFENYASAAKTTTFSLAGGVDGYGVNVGVEVPAFGGAVKAGIGYGDFEGSREDKLTMDTIQAAVGYTYSLSRRTTFYTAAGWIKSDYSNEYEALKPQAVEDDYEFTFGLVHKF</sequence>
<dbReference type="AlphaFoldDB" id="A0AAI9SC34"/>
<keyword evidence="10" id="KW-0998">Cell outer membrane</keyword>
<feature type="signal peptide" evidence="11">
    <location>
        <begin position="1"/>
        <end position="19"/>
    </location>
</feature>
<evidence type="ECO:0000256" key="1">
    <source>
        <dbReference type="ARBA" id="ARBA00004571"/>
    </source>
</evidence>
<comment type="subunit">
    <text evidence="2">Homotrimer.</text>
</comment>
<keyword evidence="7" id="KW-0406">Ion transport</keyword>
<keyword evidence="5" id="KW-0812">Transmembrane</keyword>
<dbReference type="InterPro" id="IPR002299">
    <property type="entry name" value="Porin_Neis"/>
</dbReference>
<protein>
    <submittedName>
        <fullName evidence="13">Porin</fullName>
    </submittedName>
</protein>
<evidence type="ECO:0000313" key="14">
    <source>
        <dbReference type="Proteomes" id="UP000469462"/>
    </source>
</evidence>
<dbReference type="InterPro" id="IPR001702">
    <property type="entry name" value="Porin_Gram-ve"/>
</dbReference>
<dbReference type="Proteomes" id="UP000469462">
    <property type="component" value="Unassembled WGS sequence"/>
</dbReference>
<dbReference type="GO" id="GO:0009279">
    <property type="term" value="C:cell outer membrane"/>
    <property type="evidence" value="ECO:0007669"/>
    <property type="project" value="UniProtKB-SubCell"/>
</dbReference>
<keyword evidence="14" id="KW-1185">Reference proteome</keyword>
<dbReference type="CDD" id="cd00342">
    <property type="entry name" value="gram_neg_porins"/>
    <property type="match status" value="1"/>
</dbReference>
<gene>
    <name evidence="13" type="ORF">GBM96_09520</name>
</gene>
<evidence type="ECO:0000256" key="6">
    <source>
        <dbReference type="ARBA" id="ARBA00022729"/>
    </source>
</evidence>
<evidence type="ECO:0000256" key="2">
    <source>
        <dbReference type="ARBA" id="ARBA00011233"/>
    </source>
</evidence>